<dbReference type="Proteomes" id="UP000179251">
    <property type="component" value="Unassembled WGS sequence"/>
</dbReference>
<keyword evidence="3" id="KW-0342">GTP-binding</keyword>
<evidence type="ECO:0000313" key="6">
    <source>
        <dbReference type="EMBL" id="OGF63028.1"/>
    </source>
</evidence>
<gene>
    <name evidence="6" type="ORF">A2834_03165</name>
</gene>
<evidence type="ECO:0000259" key="5">
    <source>
        <dbReference type="PROSITE" id="PS51332"/>
    </source>
</evidence>
<evidence type="ECO:0000256" key="3">
    <source>
        <dbReference type="ARBA" id="ARBA00023134"/>
    </source>
</evidence>
<dbReference type="InterPro" id="IPR006158">
    <property type="entry name" value="Cobalamin-bd"/>
</dbReference>
<keyword evidence="2" id="KW-0378">Hydrolase</keyword>
<dbReference type="PANTHER" id="PTHR43087:SF1">
    <property type="entry name" value="LAO_AO TRANSPORT SYSTEM ATPASE"/>
    <property type="match status" value="1"/>
</dbReference>
<evidence type="ECO:0000256" key="1">
    <source>
        <dbReference type="ARBA" id="ARBA00022741"/>
    </source>
</evidence>
<dbReference type="GO" id="GO:0016787">
    <property type="term" value="F:hydrolase activity"/>
    <property type="evidence" value="ECO:0007669"/>
    <property type="project" value="UniProtKB-KW"/>
</dbReference>
<dbReference type="GO" id="GO:0031419">
    <property type="term" value="F:cobalamin binding"/>
    <property type="evidence" value="ECO:0007669"/>
    <property type="project" value="InterPro"/>
</dbReference>
<evidence type="ECO:0000256" key="4">
    <source>
        <dbReference type="ARBA" id="ARBA00023186"/>
    </source>
</evidence>
<dbReference type="InterPro" id="IPR036724">
    <property type="entry name" value="Cobalamin-bd_sf"/>
</dbReference>
<dbReference type="EMBL" id="MFHD01000009">
    <property type="protein sequence ID" value="OGF63028.1"/>
    <property type="molecule type" value="Genomic_DNA"/>
</dbReference>
<proteinExistence type="predicted"/>
<evidence type="ECO:0000256" key="2">
    <source>
        <dbReference type="ARBA" id="ARBA00022801"/>
    </source>
</evidence>
<dbReference type="InterPro" id="IPR027417">
    <property type="entry name" value="P-loop_NTPase"/>
</dbReference>
<reference evidence="6 7" key="1">
    <citation type="journal article" date="2016" name="Nat. Commun.">
        <title>Thousands of microbial genomes shed light on interconnected biogeochemical processes in an aquifer system.</title>
        <authorList>
            <person name="Anantharaman K."/>
            <person name="Brown C.T."/>
            <person name="Hug L.A."/>
            <person name="Sharon I."/>
            <person name="Castelle C.J."/>
            <person name="Probst A.J."/>
            <person name="Thomas B.C."/>
            <person name="Singh A."/>
            <person name="Wilkins M.J."/>
            <person name="Karaoz U."/>
            <person name="Brodie E.L."/>
            <person name="Williams K.H."/>
            <person name="Hubbard S.S."/>
            <person name="Banfield J.F."/>
        </authorList>
    </citation>
    <scope>NUCLEOTIDE SEQUENCE [LARGE SCALE GENOMIC DNA]</scope>
</reference>
<dbReference type="GO" id="GO:0005525">
    <property type="term" value="F:GTP binding"/>
    <property type="evidence" value="ECO:0007669"/>
    <property type="project" value="UniProtKB-KW"/>
</dbReference>
<sequence length="377" mass="41430">MGIKEVEMKSPKILLIKPPLDGHDRPIHDLIVFLRKRNIDSIWPGLQQSWTQIIKTAIEEDPDAIGVSVHTGDPVVLLGHLKKLLESSGLENKILIAGGSGEITFPDVREKLSAMGFKVFLSATTHDEIAKYILRECREKEKNQQNEFAVGHGIPREILAAAITSQERGSLILSTPVESNAITVVLGGPTGAGKSSLLNAVLERVGKRGIKIAVFLCDPRGPKLKGAFLGDRLVVQDHTSNENIFIRSVSQFGNYSKKRVTFLKNLAGLAKLWGAKLIFFETIGLGQETSSAIKNLADLFLWVALPNETDDLRLMKGGAHELADAILLNKIDKEPAFRAELALKERFQKPYFPVSAITGEGIDALCEFLDEKLSKIK</sequence>
<keyword evidence="4" id="KW-0143">Chaperone</keyword>
<comment type="caution">
    <text evidence="6">The sequence shown here is derived from an EMBL/GenBank/DDBJ whole genome shotgun (WGS) entry which is preliminary data.</text>
</comment>
<dbReference type="PANTHER" id="PTHR43087">
    <property type="entry name" value="LYSINE/ARGININE/ORNITHINE TRANSPORT SYSTEM KINASE"/>
    <property type="match status" value="1"/>
</dbReference>
<dbReference type="Pfam" id="PF03308">
    <property type="entry name" value="MeaB"/>
    <property type="match status" value="1"/>
</dbReference>
<dbReference type="Gene3D" id="3.40.50.280">
    <property type="entry name" value="Cobalamin-binding domain"/>
    <property type="match status" value="1"/>
</dbReference>
<feature type="domain" description="B12-binding" evidence="5">
    <location>
        <begin position="10"/>
        <end position="144"/>
    </location>
</feature>
<dbReference type="AlphaFoldDB" id="A0A1F5VIH5"/>
<dbReference type="Gene3D" id="3.40.50.300">
    <property type="entry name" value="P-loop containing nucleotide triphosphate hydrolases"/>
    <property type="match status" value="1"/>
</dbReference>
<dbReference type="SUPFAM" id="SSF52540">
    <property type="entry name" value="P-loop containing nucleoside triphosphate hydrolases"/>
    <property type="match status" value="1"/>
</dbReference>
<organism evidence="6 7">
    <name type="scientific">Candidatus Giovannonibacteria bacterium RIFCSPHIGHO2_01_FULL_45_23</name>
    <dbReference type="NCBI Taxonomy" id="1798325"/>
    <lineage>
        <taxon>Bacteria</taxon>
        <taxon>Candidatus Giovannoniibacteriota</taxon>
    </lineage>
</organism>
<protein>
    <recommendedName>
        <fullName evidence="5">B12-binding domain-containing protein</fullName>
    </recommendedName>
</protein>
<accession>A0A1F5VIH5</accession>
<dbReference type="SUPFAM" id="SSF52242">
    <property type="entry name" value="Cobalamin (vitamin B12)-binding domain"/>
    <property type="match status" value="1"/>
</dbReference>
<evidence type="ECO:0000313" key="7">
    <source>
        <dbReference type="Proteomes" id="UP000179251"/>
    </source>
</evidence>
<dbReference type="STRING" id="1798325.A2834_03165"/>
<keyword evidence="1" id="KW-0547">Nucleotide-binding</keyword>
<name>A0A1F5VIH5_9BACT</name>
<dbReference type="InterPro" id="IPR052040">
    <property type="entry name" value="GTPase/Isobutyryl-CoA_mutase"/>
</dbReference>
<dbReference type="GO" id="GO:0046872">
    <property type="term" value="F:metal ion binding"/>
    <property type="evidence" value="ECO:0007669"/>
    <property type="project" value="InterPro"/>
</dbReference>
<dbReference type="PROSITE" id="PS51332">
    <property type="entry name" value="B12_BINDING"/>
    <property type="match status" value="1"/>
</dbReference>